<organism evidence="2 3">
    <name type="scientific">Pichia angusta</name>
    <name type="common">Yeast</name>
    <name type="synonym">Hansenula polymorpha</name>
    <dbReference type="NCBI Taxonomy" id="870730"/>
    <lineage>
        <taxon>Eukaryota</taxon>
        <taxon>Fungi</taxon>
        <taxon>Dikarya</taxon>
        <taxon>Ascomycota</taxon>
        <taxon>Saccharomycotina</taxon>
        <taxon>Pichiomycetes</taxon>
        <taxon>Pichiales</taxon>
        <taxon>Pichiaceae</taxon>
        <taxon>Ogataea</taxon>
    </lineage>
</organism>
<dbReference type="Proteomes" id="UP001196530">
    <property type="component" value="Unassembled WGS sequence"/>
</dbReference>
<evidence type="ECO:0000256" key="1">
    <source>
        <dbReference type="SAM" id="MobiDB-lite"/>
    </source>
</evidence>
<evidence type="ECO:0000313" key="2">
    <source>
        <dbReference type="EMBL" id="KAG7820334.1"/>
    </source>
</evidence>
<proteinExistence type="predicted"/>
<name>A0AAN6DGZ9_PICAN</name>
<evidence type="ECO:0000313" key="3">
    <source>
        <dbReference type="Proteomes" id="UP001196530"/>
    </source>
</evidence>
<dbReference type="GeneID" id="66125822"/>
<feature type="compositionally biased region" description="Polar residues" evidence="1">
    <location>
        <begin position="29"/>
        <end position="40"/>
    </location>
</feature>
<dbReference type="EMBL" id="JAHLUX010000003">
    <property type="protein sequence ID" value="KAG7820334.1"/>
    <property type="molecule type" value="Genomic_DNA"/>
</dbReference>
<dbReference type="RefSeq" id="XP_043061048.1">
    <property type="nucleotide sequence ID" value="XM_043202173.1"/>
</dbReference>
<comment type="caution">
    <text evidence="2">The sequence shown here is derived from an EMBL/GenBank/DDBJ whole genome shotgun (WGS) entry which is preliminary data.</text>
</comment>
<sequence length="471" mass="53836">MGSVSSSDQRGNRMTLFILDEGSSSISSENTNTTQTKSINPSPVSSVSSGMMSEPHGKFGFSYPIKHWGRCHSIENETRFNFVSPEFLTPKTAFSHLADLDIPKEISNYTFYSEFLLKLQFHTMNTLPFRICEDSINRDMLISAFKSSPLYDFCWHSFMAASCLDLYFQQVMYGHDDVLNLNKMTYLKLGDYHFSKSMYSMSEEVKVQEDIKKSVALMITTMLHIFYATASPNQEVCSRGYFGLGRNLGLLFTDYVLLYRNDPLFNDACARYCINSWSQDASYYFPEFLYDLVHVDYPTTNEANKERVRPLDQESQALMIAMVDRLKKEYRAHANLSSPAQPNNTPRHIPIESVATGAPSNSALATDKKVARSFKPSYELEYDMYGTLSRYTVEVPERYIDLLDEGDPRALIITAYNIIALATKRYKYWPVSVFKKEIATIEGKLGKLQNSTLWKSWLFVAKQTLDGLESL</sequence>
<feature type="compositionally biased region" description="Low complexity" evidence="1">
    <location>
        <begin position="41"/>
        <end position="51"/>
    </location>
</feature>
<dbReference type="AlphaFoldDB" id="A0AAN6DGZ9"/>
<reference evidence="2" key="1">
    <citation type="journal article" date="2021" name="G3 (Bethesda)">
        <title>Genomic diversity, chromosomal rearrangements, and interspecies hybridization in the ogataea polymorpha species complex.</title>
        <authorList>
            <person name="Hanson S.J."/>
            <person name="Cinneide E.O."/>
            <person name="Salzberg L.I."/>
            <person name="Wolfe K.H."/>
            <person name="McGowan J."/>
            <person name="Fitzpatrick D.A."/>
            <person name="Matlin K."/>
        </authorList>
    </citation>
    <scope>NUCLEOTIDE SEQUENCE</scope>
    <source>
        <strain evidence="2">61-244</strain>
    </source>
</reference>
<accession>A0AAN6DGZ9</accession>
<gene>
    <name evidence="2" type="ORF">KL928_001771</name>
</gene>
<feature type="region of interest" description="Disordered" evidence="1">
    <location>
        <begin position="24"/>
        <end position="51"/>
    </location>
</feature>
<protein>
    <submittedName>
        <fullName evidence="2">Uncharacterized protein</fullName>
    </submittedName>
</protein>